<gene>
    <name evidence="3" type="ORF">POCTA_138.1.T0720227</name>
</gene>
<keyword evidence="4" id="KW-1185">Reference proteome</keyword>
<dbReference type="OrthoDB" id="306653at2759"/>
<keyword evidence="1" id="KW-0175">Coiled coil</keyword>
<organism evidence="3 4">
    <name type="scientific">Paramecium octaurelia</name>
    <dbReference type="NCBI Taxonomy" id="43137"/>
    <lineage>
        <taxon>Eukaryota</taxon>
        <taxon>Sar</taxon>
        <taxon>Alveolata</taxon>
        <taxon>Ciliophora</taxon>
        <taxon>Intramacronucleata</taxon>
        <taxon>Oligohymenophorea</taxon>
        <taxon>Peniculida</taxon>
        <taxon>Parameciidae</taxon>
        <taxon>Paramecium</taxon>
    </lineage>
</organism>
<evidence type="ECO:0000256" key="2">
    <source>
        <dbReference type="SAM" id="MobiDB-lite"/>
    </source>
</evidence>
<dbReference type="AlphaFoldDB" id="A0A8S1VYL6"/>
<accession>A0A8S1VYL6</accession>
<proteinExistence type="predicted"/>
<reference evidence="3" key="1">
    <citation type="submission" date="2021-01" db="EMBL/GenBank/DDBJ databases">
        <authorList>
            <consortium name="Genoscope - CEA"/>
            <person name="William W."/>
        </authorList>
    </citation>
    <scope>NUCLEOTIDE SEQUENCE</scope>
</reference>
<evidence type="ECO:0000313" key="4">
    <source>
        <dbReference type="Proteomes" id="UP000683925"/>
    </source>
</evidence>
<feature type="region of interest" description="Disordered" evidence="2">
    <location>
        <begin position="24"/>
        <end position="54"/>
    </location>
</feature>
<evidence type="ECO:0000256" key="1">
    <source>
        <dbReference type="SAM" id="Coils"/>
    </source>
</evidence>
<feature type="compositionally biased region" description="Basic and acidic residues" evidence="2">
    <location>
        <begin position="34"/>
        <end position="54"/>
    </location>
</feature>
<dbReference type="OMA" id="EHDLDIC"/>
<dbReference type="EMBL" id="CAJJDP010000071">
    <property type="protein sequence ID" value="CAD8179306.1"/>
    <property type="molecule type" value="Genomic_DNA"/>
</dbReference>
<feature type="coiled-coil region" evidence="1">
    <location>
        <begin position="281"/>
        <end position="327"/>
    </location>
</feature>
<sequence>MKIGIESTSEHDLDICGLSLSYSQTKLPNQSNNSKEKTQKNETTDKKIQTMKDRDDLQGSVSLNDLNILGLKDYYMGSNENRLEAKQKLNQDNNESPGMDFQQNEQLNTKLDQLGFKLNEVIGHYLNELTNQPRLSFDSFPLQNSEILDEEQQQQIIDYELQAMRQRIYKQILDKINLSVIQSVSSFGSSCQLTSQSNIIQAPFSKELINSTTHISQISSMSPQKSLSHSIFDQQQQIHQSINCVQPKTNKKIEDSPFQMTEKEKTKEELQNKLKISLSLNQKQQQVNNQLKEELSKLEKRNSISDNNNEDRDHNNLLIENQRLKEENLKLIEFIQNKLCDQCKTLPTNF</sequence>
<protein>
    <submittedName>
        <fullName evidence="3">Uncharacterized protein</fullName>
    </submittedName>
</protein>
<dbReference type="Proteomes" id="UP000683925">
    <property type="component" value="Unassembled WGS sequence"/>
</dbReference>
<name>A0A8S1VYL6_PAROT</name>
<feature type="compositionally biased region" description="Polar residues" evidence="2">
    <location>
        <begin position="24"/>
        <end position="33"/>
    </location>
</feature>
<evidence type="ECO:0000313" key="3">
    <source>
        <dbReference type="EMBL" id="CAD8179306.1"/>
    </source>
</evidence>
<comment type="caution">
    <text evidence="3">The sequence shown here is derived from an EMBL/GenBank/DDBJ whole genome shotgun (WGS) entry which is preliminary data.</text>
</comment>